<dbReference type="GO" id="GO:0015888">
    <property type="term" value="P:thiamine transport"/>
    <property type="evidence" value="ECO:0007669"/>
    <property type="project" value="TreeGrafter"/>
</dbReference>
<protein>
    <recommendedName>
        <fullName evidence="3">Bacterial extracellular solute-binding protein</fullName>
    </recommendedName>
</protein>
<dbReference type="PANTHER" id="PTHR30006:SF2">
    <property type="entry name" value="ABC TRANSPORTER SUBSTRATE-BINDING PROTEIN"/>
    <property type="match status" value="1"/>
</dbReference>
<dbReference type="CDD" id="cd13589">
    <property type="entry name" value="PBP2_polyamine_RpCGA009"/>
    <property type="match status" value="1"/>
</dbReference>
<proteinExistence type="predicted"/>
<dbReference type="PRINTS" id="PR00909">
    <property type="entry name" value="SPERMDNBNDNG"/>
</dbReference>
<evidence type="ECO:0000256" key="1">
    <source>
        <dbReference type="ARBA" id="ARBA00022729"/>
    </source>
</evidence>
<gene>
    <name evidence="2" type="ORF">KBTEX_03307</name>
</gene>
<sequence length="362" mass="40197">MSDETKNGITRREFIGAGLAGAAMLSMPPILRAQNRTLKVGVYGGYFKDSFDKHIFPDFTKETGIEVQSVAEPTGEAWLVQLQNAARAGQAPADVSMMAQVPRLKGANAKLWAPLDAAKLDNRKYLLDNFVHTYDDGSISGLGAVSWYITLVTNTDTYPEPPESWAAFWDPANRDKLGLLALVSNSFLLEITAKTFFNGHDSLKSEDDILKVLDKLAEVKPNVRLWYRDEGQFQQALQSGEIPMGQYYHDVTGLAAADGFPVRSTFPKEGGVLDSGSWCVSKASNRLEEAHVFMNYMCRPDIQAKLARRVGTAPTVKREHLDLSDEEFAAVASDKPPILPYYQMYLDRGDWLSDRWTAMITG</sequence>
<dbReference type="EMBL" id="MN079188">
    <property type="protein sequence ID" value="QEA06964.1"/>
    <property type="molecule type" value="Genomic_DNA"/>
</dbReference>
<dbReference type="Pfam" id="PF13416">
    <property type="entry name" value="SBP_bac_8"/>
    <property type="match status" value="1"/>
</dbReference>
<name>A0A5B8RHJ8_9ZZZZ</name>
<accession>A0A5B8RHJ8</accession>
<dbReference type="SUPFAM" id="SSF53850">
    <property type="entry name" value="Periplasmic binding protein-like II"/>
    <property type="match status" value="1"/>
</dbReference>
<dbReference type="GO" id="GO:0015846">
    <property type="term" value="P:polyamine transport"/>
    <property type="evidence" value="ECO:0007669"/>
    <property type="project" value="InterPro"/>
</dbReference>
<evidence type="ECO:0000313" key="2">
    <source>
        <dbReference type="EMBL" id="QEA06964.1"/>
    </source>
</evidence>
<dbReference type="GO" id="GO:0030975">
    <property type="term" value="F:thiamine binding"/>
    <property type="evidence" value="ECO:0007669"/>
    <property type="project" value="TreeGrafter"/>
</dbReference>
<dbReference type="GO" id="GO:0019808">
    <property type="term" value="F:polyamine binding"/>
    <property type="evidence" value="ECO:0007669"/>
    <property type="project" value="InterPro"/>
</dbReference>
<dbReference type="Gene3D" id="3.40.190.10">
    <property type="entry name" value="Periplasmic binding protein-like II"/>
    <property type="match status" value="2"/>
</dbReference>
<dbReference type="GO" id="GO:0030976">
    <property type="term" value="F:thiamine pyrophosphate binding"/>
    <property type="evidence" value="ECO:0007669"/>
    <property type="project" value="TreeGrafter"/>
</dbReference>
<dbReference type="PANTHER" id="PTHR30006">
    <property type="entry name" value="THIAMINE-BINDING PERIPLASMIC PROTEIN-RELATED"/>
    <property type="match status" value="1"/>
</dbReference>
<dbReference type="InterPro" id="IPR001188">
    <property type="entry name" value="Sperm_putr-bd"/>
</dbReference>
<keyword evidence="1" id="KW-0732">Signal</keyword>
<organism evidence="2">
    <name type="scientific">uncultured organism</name>
    <dbReference type="NCBI Taxonomy" id="155900"/>
    <lineage>
        <taxon>unclassified sequences</taxon>
        <taxon>environmental samples</taxon>
    </lineage>
</organism>
<dbReference type="InterPro" id="IPR006311">
    <property type="entry name" value="TAT_signal"/>
</dbReference>
<dbReference type="AlphaFoldDB" id="A0A5B8RHJ8"/>
<evidence type="ECO:0008006" key="3">
    <source>
        <dbReference type="Google" id="ProtNLM"/>
    </source>
</evidence>
<dbReference type="InterPro" id="IPR006059">
    <property type="entry name" value="SBP"/>
</dbReference>
<dbReference type="PROSITE" id="PS51318">
    <property type="entry name" value="TAT"/>
    <property type="match status" value="1"/>
</dbReference>
<reference evidence="2" key="1">
    <citation type="submission" date="2019-06" db="EMBL/GenBank/DDBJ databases">
        <authorList>
            <person name="Murdoch R.W."/>
            <person name="Fathepure B."/>
        </authorList>
    </citation>
    <scope>NUCLEOTIDE SEQUENCE</scope>
</reference>